<dbReference type="GO" id="GO:0008789">
    <property type="term" value="F:altronate dehydratase activity"/>
    <property type="evidence" value="ECO:0007669"/>
    <property type="project" value="UniProtKB-EC"/>
</dbReference>
<dbReference type="PANTHER" id="PTHR30536">
    <property type="entry name" value="ALTRONATE/GALACTARATE DEHYDRATASE"/>
    <property type="match status" value="1"/>
</dbReference>
<keyword evidence="6" id="KW-1185">Reference proteome</keyword>
<feature type="domain" description="D-galactarate/Altronate dehydratase C-terminal" evidence="4">
    <location>
        <begin position="156"/>
        <end position="400"/>
    </location>
</feature>
<evidence type="ECO:0000256" key="2">
    <source>
        <dbReference type="ARBA" id="ARBA00023239"/>
    </source>
</evidence>
<protein>
    <submittedName>
        <fullName evidence="5">Altronate dehydratase</fullName>
        <ecNumber evidence="5">4.2.1.7</ecNumber>
    </submittedName>
</protein>
<gene>
    <name evidence="5" type="ordered locus">Caka_0518</name>
</gene>
<comment type="similarity">
    <text evidence="1">Belongs to the UxaA family.</text>
</comment>
<dbReference type="HOGENOM" id="CLU_029189_1_0_0"/>
<evidence type="ECO:0000313" key="5">
    <source>
        <dbReference type="EMBL" id="ADE53543.1"/>
    </source>
</evidence>
<dbReference type="InterPro" id="IPR052172">
    <property type="entry name" value="UxaA_altronate/galactarate_dh"/>
</dbReference>
<dbReference type="STRING" id="583355.Caka_0518"/>
<evidence type="ECO:0000259" key="4">
    <source>
        <dbReference type="Pfam" id="PF20629"/>
    </source>
</evidence>
<dbReference type="InterPro" id="IPR007392">
    <property type="entry name" value="GD_AH_second"/>
</dbReference>
<dbReference type="EC" id="4.2.1.7" evidence="5"/>
<dbReference type="InterPro" id="IPR048332">
    <property type="entry name" value="GD_AH_C"/>
</dbReference>
<dbReference type="Proteomes" id="UP000000925">
    <property type="component" value="Chromosome"/>
</dbReference>
<evidence type="ECO:0000313" key="6">
    <source>
        <dbReference type="Proteomes" id="UP000000925"/>
    </source>
</evidence>
<sequence length="415" mass="44626">MSPEHHLISSMSKVPTELQWTGYLRSDGRKGIRNVLLVIYTVECAKFVAEGIAHDEADAHVIGFSGCYDNAYAIRMLLALARHPNVGGVLSVGLGCEYTQPGKIAEVVEVSGRPAAHFFIQDNGGTRSSIARGKEELRRLREQSQNQLQEVPMGMADLLIGCECGGSDATSGLAGNPVVGRMFDKLIDAGGTALFEEIVEQIGLKPTLLARAKNNGVAEQLDATYEKAERYCREVRQYSASPGNFAGGLTTIEEKSLGAFAKSGTKPIEGVIKVSQQPAHSGLWLMDSVPDEHFMQFGYTNPNDSEGLMDLISSGAQIVMFVTGRGSVIGSPIAPLLKITGNSRTYRKMIDDMDFDAGRVLSGDLSLDAAADELLELISATAAGKASKPEALGHREYFIPYKHQNVPSLSEGCRA</sequence>
<organism evidence="5 6">
    <name type="scientific">Coraliomargarita akajimensis (strain DSM 45221 / IAM 15411 / JCM 23193 / KCTC 12865 / 04OKA010-24)</name>
    <dbReference type="NCBI Taxonomy" id="583355"/>
    <lineage>
        <taxon>Bacteria</taxon>
        <taxon>Pseudomonadati</taxon>
        <taxon>Verrucomicrobiota</taxon>
        <taxon>Opitutia</taxon>
        <taxon>Puniceicoccales</taxon>
        <taxon>Coraliomargaritaceae</taxon>
        <taxon>Coraliomargarita</taxon>
    </lineage>
</organism>
<evidence type="ECO:0000256" key="1">
    <source>
        <dbReference type="ARBA" id="ARBA00010986"/>
    </source>
</evidence>
<dbReference type="GO" id="GO:0019698">
    <property type="term" value="P:D-galacturonate catabolic process"/>
    <property type="evidence" value="ECO:0007669"/>
    <property type="project" value="TreeGrafter"/>
</dbReference>
<dbReference type="PANTHER" id="PTHR30536:SF5">
    <property type="entry name" value="ALTRONATE DEHYDRATASE"/>
    <property type="match status" value="1"/>
</dbReference>
<feature type="domain" description="D-galactarate/Altronate dehydratase second" evidence="3">
    <location>
        <begin position="22"/>
        <end position="143"/>
    </location>
</feature>
<dbReference type="AlphaFoldDB" id="D5ENA8"/>
<keyword evidence="2 5" id="KW-0456">Lyase</keyword>
<reference evidence="5 6" key="1">
    <citation type="journal article" date="2010" name="Stand. Genomic Sci.">
        <title>Complete genome sequence of Coraliomargarita akajimensis type strain (04OKA010-24).</title>
        <authorList>
            <person name="Mavromatis K."/>
            <person name="Abt B."/>
            <person name="Brambilla E."/>
            <person name="Lapidus A."/>
            <person name="Copeland A."/>
            <person name="Deshpande S."/>
            <person name="Nolan M."/>
            <person name="Lucas S."/>
            <person name="Tice H."/>
            <person name="Cheng J.F."/>
            <person name="Han C."/>
            <person name="Detter J.C."/>
            <person name="Woyke T."/>
            <person name="Goodwin L."/>
            <person name="Pitluck S."/>
            <person name="Held B."/>
            <person name="Brettin T."/>
            <person name="Tapia R."/>
            <person name="Ivanova N."/>
            <person name="Mikhailova N."/>
            <person name="Pati A."/>
            <person name="Liolios K."/>
            <person name="Chen A."/>
            <person name="Palaniappan K."/>
            <person name="Land M."/>
            <person name="Hauser L."/>
            <person name="Chang Y.J."/>
            <person name="Jeffries C.D."/>
            <person name="Rohde M."/>
            <person name="Goker M."/>
            <person name="Bristow J."/>
            <person name="Eisen J.A."/>
            <person name="Markowitz V."/>
            <person name="Hugenholtz P."/>
            <person name="Klenk H.P."/>
            <person name="Kyrpides N.C."/>
        </authorList>
    </citation>
    <scope>NUCLEOTIDE SEQUENCE [LARGE SCALE GENOMIC DNA]</scope>
    <source>
        <strain evidence="6">DSM 45221 / IAM 15411 / JCM 23193 / KCTC 12865</strain>
    </source>
</reference>
<evidence type="ECO:0000259" key="3">
    <source>
        <dbReference type="Pfam" id="PF04295"/>
    </source>
</evidence>
<dbReference type="Pfam" id="PF20629">
    <property type="entry name" value="GD_AH_C"/>
    <property type="match status" value="1"/>
</dbReference>
<dbReference type="eggNOG" id="COG2721">
    <property type="taxonomic scope" value="Bacteria"/>
</dbReference>
<dbReference type="KEGG" id="caa:Caka_0518"/>
<dbReference type="Pfam" id="PF04295">
    <property type="entry name" value="GD_AH_second"/>
    <property type="match status" value="1"/>
</dbReference>
<accession>D5ENA8</accession>
<dbReference type="EMBL" id="CP001998">
    <property type="protein sequence ID" value="ADE53543.1"/>
    <property type="molecule type" value="Genomic_DNA"/>
</dbReference>
<name>D5ENA8_CORAD</name>
<proteinExistence type="inferred from homology"/>